<name>A0ABD2PJW1_9PLAT</name>
<comment type="caution">
    <text evidence="1">The sequence shown here is derived from an EMBL/GenBank/DDBJ whole genome shotgun (WGS) entry which is preliminary data.</text>
</comment>
<evidence type="ECO:0000313" key="2">
    <source>
        <dbReference type="Proteomes" id="UP001626550"/>
    </source>
</evidence>
<proteinExistence type="predicted"/>
<dbReference type="Proteomes" id="UP001626550">
    <property type="component" value="Unassembled WGS sequence"/>
</dbReference>
<feature type="non-terminal residue" evidence="1">
    <location>
        <position position="107"/>
    </location>
</feature>
<reference evidence="1 2" key="1">
    <citation type="submission" date="2024-11" db="EMBL/GenBank/DDBJ databases">
        <title>Adaptive evolution of stress response genes in parasites aligns with host niche diversity.</title>
        <authorList>
            <person name="Hahn C."/>
            <person name="Resl P."/>
        </authorList>
    </citation>
    <scope>NUCLEOTIDE SEQUENCE [LARGE SCALE GENOMIC DNA]</scope>
    <source>
        <strain evidence="1">EGGRZ-B1_66</strain>
        <tissue evidence="1">Body</tissue>
    </source>
</reference>
<keyword evidence="2" id="KW-1185">Reference proteome</keyword>
<sequence>FGESAVERGVVQQTVKKKEKEERRGVIHAPVIKAALKETKQILILKLLRFAFPTAASDYTSFRAASMLFELLLSIMPALHASDIGHTNKQTHTHTCIPVAALLVFFI</sequence>
<dbReference type="EMBL" id="JBJKFK010006558">
    <property type="protein sequence ID" value="KAL3307760.1"/>
    <property type="molecule type" value="Genomic_DNA"/>
</dbReference>
<accession>A0ABD2PJW1</accession>
<protein>
    <submittedName>
        <fullName evidence="1">Uncharacterized protein</fullName>
    </submittedName>
</protein>
<gene>
    <name evidence="1" type="ORF">Ciccas_013720</name>
</gene>
<dbReference type="AlphaFoldDB" id="A0ABD2PJW1"/>
<organism evidence="1 2">
    <name type="scientific">Cichlidogyrus casuarinus</name>
    <dbReference type="NCBI Taxonomy" id="1844966"/>
    <lineage>
        <taxon>Eukaryota</taxon>
        <taxon>Metazoa</taxon>
        <taxon>Spiralia</taxon>
        <taxon>Lophotrochozoa</taxon>
        <taxon>Platyhelminthes</taxon>
        <taxon>Monogenea</taxon>
        <taxon>Monopisthocotylea</taxon>
        <taxon>Dactylogyridea</taxon>
        <taxon>Ancyrocephalidae</taxon>
        <taxon>Cichlidogyrus</taxon>
    </lineage>
</organism>
<feature type="non-terminal residue" evidence="1">
    <location>
        <position position="1"/>
    </location>
</feature>
<evidence type="ECO:0000313" key="1">
    <source>
        <dbReference type="EMBL" id="KAL3307760.1"/>
    </source>
</evidence>